<evidence type="ECO:0000256" key="1">
    <source>
        <dbReference type="SAM" id="MobiDB-lite"/>
    </source>
</evidence>
<feature type="compositionally biased region" description="Acidic residues" evidence="1">
    <location>
        <begin position="368"/>
        <end position="379"/>
    </location>
</feature>
<feature type="region of interest" description="Disordered" evidence="1">
    <location>
        <begin position="309"/>
        <end position="379"/>
    </location>
</feature>
<feature type="compositionally biased region" description="Basic and acidic residues" evidence="1">
    <location>
        <begin position="231"/>
        <end position="258"/>
    </location>
</feature>
<proteinExistence type="predicted"/>
<dbReference type="EMBL" id="JAVRRT010000006">
    <property type="protein sequence ID" value="KAK5171124.1"/>
    <property type="molecule type" value="Genomic_DNA"/>
</dbReference>
<feature type="compositionally biased region" description="Acidic residues" evidence="1">
    <location>
        <begin position="86"/>
        <end position="97"/>
    </location>
</feature>
<feature type="region of interest" description="Disordered" evidence="1">
    <location>
        <begin position="1"/>
        <end position="136"/>
    </location>
</feature>
<dbReference type="RefSeq" id="XP_064660152.1">
    <property type="nucleotide sequence ID" value="XM_064801522.1"/>
</dbReference>
<dbReference type="GeneID" id="89925614"/>
<sequence>MAPKGKKTGIHGFGRVAGRTASVPMKTASNKYKKTGVQTLGGVKADSWDRKNGKGKATAPGADDPDYDPDIAAVRDSRFIARDVASEDEDQEDEEEKADLQGKGENPLGDGKMEEDKEDMASDQGDTFEKDEHGNEVRVTKKVKKVSDEEILANVGQDSTRGTAMGKMMFTLKRGHFDHKDTRDGVEPKDIVDWGKLKGCRYALEPHSDGDIEYVGDKLYRDARGVIFAKDPPKKEPPPTKEMAREMAKKKAMEDAKAKAAGITKPPPPPPKPELIVRELADRDELKRRCARIRQKKAKLDEEAVVAEQEATASAMPAGGDGEVETEAGMKGNSVSEWLQKTYGGAVQNESLVQPKREGEGSVKSEEQGEVEQEEAFPA</sequence>
<accession>A0AAV9PC66</accession>
<comment type="caution">
    <text evidence="2">The sequence shown here is derived from an EMBL/GenBank/DDBJ whole genome shotgun (WGS) entry which is preliminary data.</text>
</comment>
<feature type="compositionally biased region" description="Basic and acidic residues" evidence="1">
    <location>
        <begin position="355"/>
        <end position="367"/>
    </location>
</feature>
<organism evidence="2 3">
    <name type="scientific">Saxophila tyrrhenica</name>
    <dbReference type="NCBI Taxonomy" id="1690608"/>
    <lineage>
        <taxon>Eukaryota</taxon>
        <taxon>Fungi</taxon>
        <taxon>Dikarya</taxon>
        <taxon>Ascomycota</taxon>
        <taxon>Pezizomycotina</taxon>
        <taxon>Dothideomycetes</taxon>
        <taxon>Dothideomycetidae</taxon>
        <taxon>Mycosphaerellales</taxon>
        <taxon>Extremaceae</taxon>
        <taxon>Saxophila</taxon>
    </lineage>
</organism>
<feature type="region of interest" description="Disordered" evidence="1">
    <location>
        <begin position="229"/>
        <end position="275"/>
    </location>
</feature>
<feature type="compositionally biased region" description="Basic and acidic residues" evidence="1">
    <location>
        <begin position="127"/>
        <end position="136"/>
    </location>
</feature>
<dbReference type="AlphaFoldDB" id="A0AAV9PC66"/>
<name>A0AAV9PC66_9PEZI</name>
<reference evidence="2 3" key="1">
    <citation type="submission" date="2023-08" db="EMBL/GenBank/DDBJ databases">
        <title>Black Yeasts Isolated from many extreme environments.</title>
        <authorList>
            <person name="Coleine C."/>
            <person name="Stajich J.E."/>
            <person name="Selbmann L."/>
        </authorList>
    </citation>
    <scope>NUCLEOTIDE SEQUENCE [LARGE SCALE GENOMIC DNA]</scope>
    <source>
        <strain evidence="2 3">CCFEE 5935</strain>
    </source>
</reference>
<evidence type="ECO:0000313" key="2">
    <source>
        <dbReference type="EMBL" id="KAK5171124.1"/>
    </source>
</evidence>
<dbReference type="Proteomes" id="UP001337655">
    <property type="component" value="Unassembled WGS sequence"/>
</dbReference>
<keyword evidence="3" id="KW-1185">Reference proteome</keyword>
<evidence type="ECO:0000313" key="3">
    <source>
        <dbReference type="Proteomes" id="UP001337655"/>
    </source>
</evidence>
<feature type="compositionally biased region" description="Basic and acidic residues" evidence="1">
    <location>
        <begin position="73"/>
        <end position="85"/>
    </location>
</feature>
<protein>
    <submittedName>
        <fullName evidence="2">Uncharacterized protein</fullName>
    </submittedName>
</protein>
<gene>
    <name evidence="2" type="ORF">LTR77_004268</name>
</gene>